<dbReference type="EMBL" id="BMFJ01000001">
    <property type="protein sequence ID" value="GGE36519.1"/>
    <property type="molecule type" value="Genomic_DNA"/>
</dbReference>
<evidence type="ECO:0000313" key="2">
    <source>
        <dbReference type="Proteomes" id="UP000612855"/>
    </source>
</evidence>
<keyword evidence="2" id="KW-1185">Reference proteome</keyword>
<dbReference type="Gene3D" id="3.90.1530.30">
    <property type="match status" value="1"/>
</dbReference>
<proteinExistence type="predicted"/>
<reference evidence="2" key="1">
    <citation type="journal article" date="2019" name="Int. J. Syst. Evol. Microbiol.">
        <title>The Global Catalogue of Microorganisms (GCM) 10K type strain sequencing project: providing services to taxonomists for standard genome sequencing and annotation.</title>
        <authorList>
            <consortium name="The Broad Institute Genomics Platform"/>
            <consortium name="The Broad Institute Genome Sequencing Center for Infectious Disease"/>
            <person name="Wu L."/>
            <person name="Ma J."/>
        </authorList>
    </citation>
    <scope>NUCLEOTIDE SEQUENCE [LARGE SCALE GENOMIC DNA]</scope>
    <source>
        <strain evidence="2">CGMCC 1.12664</strain>
    </source>
</reference>
<evidence type="ECO:0008006" key="3">
    <source>
        <dbReference type="Google" id="ProtNLM"/>
    </source>
</evidence>
<accession>A0A917EHQ7</accession>
<organism evidence="1 2">
    <name type="scientific">Primorskyibacter flagellatus</name>
    <dbReference type="NCBI Taxonomy" id="1387277"/>
    <lineage>
        <taxon>Bacteria</taxon>
        <taxon>Pseudomonadati</taxon>
        <taxon>Pseudomonadota</taxon>
        <taxon>Alphaproteobacteria</taxon>
        <taxon>Rhodobacterales</taxon>
        <taxon>Roseobacteraceae</taxon>
        <taxon>Primorskyibacter</taxon>
    </lineage>
</organism>
<sequence length="380" mass="43308">MDWDTVVGIKETKLVDVELLNFDTNNPRFTPDKRPDEDTDAAIVDELARTADLSELVQSIGTSGYINIEPLVVVVRGDKLVVLEGNRRLAALKALRDEELAKHAKLTPPDFDNEIRATMDNILVYRVEKEADARELIGFKHINGPQAWDAFAKATFAARWLDSQANEQKPLKLFEIANRMGDKHATIHRMVTAYYVLMQAERNDIFRMEDRYKRAFSFSHLYTGLSYSEFTDYLGMPRPKRDQDPSRDPVSPEHYEKLGYVLTWLYGSKEREIQPVVRSQNPDLGRVREVLKSKPGTKVLEQTSHLDDALITATPKDLRFSKHIVEANGQLRLALETLDGFDPESQSELQEIIASASKRIQVIKATVDSQMADFEKTIED</sequence>
<dbReference type="AlphaFoldDB" id="A0A917EHQ7"/>
<comment type="caution">
    <text evidence="1">The sequence shown here is derived from an EMBL/GenBank/DDBJ whole genome shotgun (WGS) entry which is preliminary data.</text>
</comment>
<gene>
    <name evidence="1" type="ORF">GCM10011360_25370</name>
</gene>
<evidence type="ECO:0000313" key="1">
    <source>
        <dbReference type="EMBL" id="GGE36519.1"/>
    </source>
</evidence>
<protein>
    <recommendedName>
        <fullName evidence="3">ParB/Sulfiredoxin domain-containing protein</fullName>
    </recommendedName>
</protein>
<dbReference type="InterPro" id="IPR036086">
    <property type="entry name" value="ParB/Sulfiredoxin_sf"/>
</dbReference>
<dbReference type="SUPFAM" id="SSF110849">
    <property type="entry name" value="ParB/Sulfiredoxin"/>
    <property type="match status" value="1"/>
</dbReference>
<dbReference type="RefSeq" id="WP_188478034.1">
    <property type="nucleotide sequence ID" value="NZ_BMFJ01000001.1"/>
</dbReference>
<dbReference type="Proteomes" id="UP000612855">
    <property type="component" value="Unassembled WGS sequence"/>
</dbReference>
<name>A0A917EHQ7_9RHOB</name>